<protein>
    <submittedName>
        <fullName evidence="2">Uncharacterized protein</fullName>
    </submittedName>
</protein>
<evidence type="ECO:0000256" key="1">
    <source>
        <dbReference type="SAM" id="MobiDB-lite"/>
    </source>
</evidence>
<reference evidence="2" key="1">
    <citation type="journal article" date="2021" name="PeerJ">
        <title>Extensive microbial diversity within the chicken gut microbiome revealed by metagenomics and culture.</title>
        <authorList>
            <person name="Gilroy R."/>
            <person name="Ravi A."/>
            <person name="Getino M."/>
            <person name="Pursley I."/>
            <person name="Horton D.L."/>
            <person name="Alikhan N.F."/>
            <person name="Baker D."/>
            <person name="Gharbi K."/>
            <person name="Hall N."/>
            <person name="Watson M."/>
            <person name="Adriaenssens E.M."/>
            <person name="Foster-Nyarko E."/>
            <person name="Jarju S."/>
            <person name="Secka A."/>
            <person name="Antonio M."/>
            <person name="Oren A."/>
            <person name="Chaudhuri R.R."/>
            <person name="La Ragione R."/>
            <person name="Hildebrand F."/>
            <person name="Pallen M.J."/>
        </authorList>
    </citation>
    <scope>NUCLEOTIDE SEQUENCE</scope>
    <source>
        <strain evidence="2">ChiSjej5B23-15282</strain>
    </source>
</reference>
<sequence>MELATGRQGKPHITSQQDRQKHQGIFGDGAYILNTGNMLAPEVQSSNKIHIKDGALMFQGALFTVKVGTYDEVTINNGNQGMKRKDLIVARYTYDSSDNIEAGEWAVIQGTPAADNPVVPEAESGDIQMGDSVVECPVFVVNLDGINVTGVDIIPETMADMSELIETIYDRSAMPIADFYDVTDFDLRKRGNEVFFNVSLSMQSGTQFDPNTLYSIGSSPMLSELRPQKVYFLSGYGCDSNWGNPTPISTFVDTSGYVRYCASTRKTYFKISGHWIAE</sequence>
<comment type="caution">
    <text evidence="2">The sequence shown here is derived from an EMBL/GenBank/DDBJ whole genome shotgun (WGS) entry which is preliminary data.</text>
</comment>
<organism evidence="2 3">
    <name type="scientific">Candidatus Mediterraneibacter caccavium</name>
    <dbReference type="NCBI Taxonomy" id="2838661"/>
    <lineage>
        <taxon>Bacteria</taxon>
        <taxon>Bacillati</taxon>
        <taxon>Bacillota</taxon>
        <taxon>Clostridia</taxon>
        <taxon>Lachnospirales</taxon>
        <taxon>Lachnospiraceae</taxon>
        <taxon>Mediterraneibacter</taxon>
    </lineage>
</organism>
<evidence type="ECO:0000313" key="2">
    <source>
        <dbReference type="EMBL" id="HIX48807.1"/>
    </source>
</evidence>
<name>A0A9D1VY18_9FIRM</name>
<reference evidence="2" key="2">
    <citation type="submission" date="2021-04" db="EMBL/GenBank/DDBJ databases">
        <authorList>
            <person name="Gilroy R."/>
        </authorList>
    </citation>
    <scope>NUCLEOTIDE SEQUENCE</scope>
    <source>
        <strain evidence="2">ChiSjej5B23-15282</strain>
    </source>
</reference>
<dbReference type="AlphaFoldDB" id="A0A9D1VY18"/>
<dbReference type="EMBL" id="DXFA01000128">
    <property type="protein sequence ID" value="HIX48807.1"/>
    <property type="molecule type" value="Genomic_DNA"/>
</dbReference>
<proteinExistence type="predicted"/>
<accession>A0A9D1VY18</accession>
<feature type="region of interest" description="Disordered" evidence="1">
    <location>
        <begin position="1"/>
        <end position="21"/>
    </location>
</feature>
<evidence type="ECO:0000313" key="3">
    <source>
        <dbReference type="Proteomes" id="UP000824243"/>
    </source>
</evidence>
<dbReference type="Proteomes" id="UP000824243">
    <property type="component" value="Unassembled WGS sequence"/>
</dbReference>
<gene>
    <name evidence="2" type="ORF">H9981_07350</name>
</gene>